<dbReference type="InterPro" id="IPR018496">
    <property type="entry name" value="PsdUridine_synth_RsuA/RluB_CS"/>
</dbReference>
<evidence type="ECO:0000313" key="9">
    <source>
        <dbReference type="Proteomes" id="UP000651482"/>
    </source>
</evidence>
<evidence type="ECO:0000256" key="2">
    <source>
        <dbReference type="ARBA" id="ARBA00022884"/>
    </source>
</evidence>
<dbReference type="AlphaFoldDB" id="A0A926D9R7"/>
<dbReference type="InterPro" id="IPR036986">
    <property type="entry name" value="S4_RNA-bd_sf"/>
</dbReference>
<comment type="similarity">
    <text evidence="1 5">Belongs to the pseudouridine synthase RsuA family.</text>
</comment>
<keyword evidence="2 4" id="KW-0694">RNA-binding</keyword>
<dbReference type="SUPFAM" id="SSF55174">
    <property type="entry name" value="Alpha-L RNA-binding motif"/>
    <property type="match status" value="1"/>
</dbReference>
<dbReference type="EC" id="5.4.99.-" evidence="5"/>
<dbReference type="Proteomes" id="UP000651482">
    <property type="component" value="Unassembled WGS sequence"/>
</dbReference>
<dbReference type="FunFam" id="3.30.70.1560:FF:000001">
    <property type="entry name" value="Pseudouridine synthase"/>
    <property type="match status" value="1"/>
</dbReference>
<protein>
    <recommendedName>
        <fullName evidence="5">Pseudouridine synthase</fullName>
        <ecNumber evidence="5">5.4.99.-</ecNumber>
    </recommendedName>
</protein>
<dbReference type="PANTHER" id="PTHR47683:SF2">
    <property type="entry name" value="RNA-BINDING S4 DOMAIN-CONTAINING PROTEIN"/>
    <property type="match status" value="1"/>
</dbReference>
<dbReference type="InterPro" id="IPR006145">
    <property type="entry name" value="PsdUridine_synth_RsuA/RluA"/>
</dbReference>
<evidence type="ECO:0000256" key="1">
    <source>
        <dbReference type="ARBA" id="ARBA00008348"/>
    </source>
</evidence>
<evidence type="ECO:0000313" key="8">
    <source>
        <dbReference type="EMBL" id="MBC8532995.1"/>
    </source>
</evidence>
<dbReference type="GO" id="GO:0003723">
    <property type="term" value="F:RNA binding"/>
    <property type="evidence" value="ECO:0007669"/>
    <property type="project" value="UniProtKB-KW"/>
</dbReference>
<reference evidence="8" key="1">
    <citation type="submission" date="2020-08" db="EMBL/GenBank/DDBJ databases">
        <title>Genome public.</title>
        <authorList>
            <person name="Liu C."/>
            <person name="Sun Q."/>
        </authorList>
    </citation>
    <scope>NUCLEOTIDE SEQUENCE</scope>
    <source>
        <strain evidence="8">NSJ-40</strain>
    </source>
</reference>
<dbReference type="SUPFAM" id="SSF55120">
    <property type="entry name" value="Pseudouridine synthase"/>
    <property type="match status" value="1"/>
</dbReference>
<dbReference type="FunFam" id="3.10.290.10:FF:000003">
    <property type="entry name" value="Pseudouridine synthase"/>
    <property type="match status" value="1"/>
</dbReference>
<feature type="region of interest" description="Disordered" evidence="6">
    <location>
        <begin position="233"/>
        <end position="262"/>
    </location>
</feature>
<dbReference type="InterPro" id="IPR002942">
    <property type="entry name" value="S4_RNA-bd"/>
</dbReference>
<dbReference type="PANTHER" id="PTHR47683">
    <property type="entry name" value="PSEUDOURIDINE SYNTHASE FAMILY PROTEIN-RELATED"/>
    <property type="match status" value="1"/>
</dbReference>
<dbReference type="Pfam" id="PF00849">
    <property type="entry name" value="PseudoU_synth_2"/>
    <property type="match status" value="1"/>
</dbReference>
<dbReference type="PROSITE" id="PS50889">
    <property type="entry name" value="S4"/>
    <property type="match status" value="1"/>
</dbReference>
<evidence type="ECO:0000259" key="7">
    <source>
        <dbReference type="SMART" id="SM00363"/>
    </source>
</evidence>
<dbReference type="InterPro" id="IPR042092">
    <property type="entry name" value="PsdUridine_s_RsuA/RluB/E/F_cat"/>
</dbReference>
<dbReference type="CDD" id="cd02870">
    <property type="entry name" value="PseudoU_synth_RsuA_like"/>
    <property type="match status" value="1"/>
</dbReference>
<comment type="caution">
    <text evidence="8">The sequence shown here is derived from an EMBL/GenBank/DDBJ whole genome shotgun (WGS) entry which is preliminary data.</text>
</comment>
<keyword evidence="9" id="KW-1185">Reference proteome</keyword>
<feature type="compositionally biased region" description="Basic residues" evidence="6">
    <location>
        <begin position="246"/>
        <end position="262"/>
    </location>
</feature>
<dbReference type="Gene3D" id="3.30.70.580">
    <property type="entry name" value="Pseudouridine synthase I, catalytic domain, N-terminal subdomain"/>
    <property type="match status" value="1"/>
</dbReference>
<dbReference type="NCBIfam" id="TIGR00093">
    <property type="entry name" value="pseudouridine synthase"/>
    <property type="match status" value="1"/>
</dbReference>
<organism evidence="8 9">
    <name type="scientific">Yeguia hominis</name>
    <dbReference type="NCBI Taxonomy" id="2763662"/>
    <lineage>
        <taxon>Bacteria</taxon>
        <taxon>Bacillati</taxon>
        <taxon>Bacillota</taxon>
        <taxon>Clostridia</taxon>
        <taxon>Eubacteriales</taxon>
        <taxon>Yeguiaceae</taxon>
        <taxon>Yeguia</taxon>
    </lineage>
</organism>
<dbReference type="CDD" id="cd00165">
    <property type="entry name" value="S4"/>
    <property type="match status" value="1"/>
</dbReference>
<dbReference type="PROSITE" id="PS01149">
    <property type="entry name" value="PSI_RSU"/>
    <property type="match status" value="1"/>
</dbReference>
<dbReference type="Pfam" id="PF01479">
    <property type="entry name" value="S4"/>
    <property type="match status" value="1"/>
</dbReference>
<evidence type="ECO:0000256" key="6">
    <source>
        <dbReference type="SAM" id="MobiDB-lite"/>
    </source>
</evidence>
<sequence>MEKVRIQKWLAECGVDSRRGAEKLVAAGMVKINGETAQIGQSIDPKKDRVTVDGRAVQRASRQVYLMLHKPRGYITTMHDEMDRKCVAELVSEVPERIYPVGRLDRESEGLLLMTNDGAFANRMTHPSKHVPKTYRVTVRPGITEEQIAAMTMGMEIDGYQTAPAQVRVLEEQPGRAVVQIVLHEGRNRQIRNMCEKLGLEVARLKRTAVGQLRLGMLQPGQWRELTREEVRMLQGKEKTPEEAPKKRRTPPRSRMAGKKRG</sequence>
<evidence type="ECO:0000256" key="5">
    <source>
        <dbReference type="RuleBase" id="RU003887"/>
    </source>
</evidence>
<dbReference type="GO" id="GO:0120159">
    <property type="term" value="F:rRNA pseudouridine synthase activity"/>
    <property type="evidence" value="ECO:0007669"/>
    <property type="project" value="UniProtKB-ARBA"/>
</dbReference>
<dbReference type="GO" id="GO:0000455">
    <property type="term" value="P:enzyme-directed rRNA pseudouridine synthesis"/>
    <property type="evidence" value="ECO:0007669"/>
    <property type="project" value="UniProtKB-ARBA"/>
</dbReference>
<dbReference type="GO" id="GO:0005829">
    <property type="term" value="C:cytosol"/>
    <property type="evidence" value="ECO:0007669"/>
    <property type="project" value="UniProtKB-ARBA"/>
</dbReference>
<dbReference type="InterPro" id="IPR020094">
    <property type="entry name" value="TruA/RsuA/RluB/E/F_N"/>
</dbReference>
<keyword evidence="3 5" id="KW-0413">Isomerase</keyword>
<dbReference type="SMART" id="SM00363">
    <property type="entry name" value="S4"/>
    <property type="match status" value="1"/>
</dbReference>
<evidence type="ECO:0000256" key="3">
    <source>
        <dbReference type="ARBA" id="ARBA00023235"/>
    </source>
</evidence>
<evidence type="ECO:0000256" key="4">
    <source>
        <dbReference type="PROSITE-ProRule" id="PRU00182"/>
    </source>
</evidence>
<dbReference type="Gene3D" id="3.30.70.1560">
    <property type="entry name" value="Alpha-L RNA-binding motif"/>
    <property type="match status" value="1"/>
</dbReference>
<feature type="domain" description="RNA-binding S4" evidence="7">
    <location>
        <begin position="4"/>
        <end position="62"/>
    </location>
</feature>
<feature type="compositionally biased region" description="Basic and acidic residues" evidence="6">
    <location>
        <begin position="233"/>
        <end position="245"/>
    </location>
</feature>
<dbReference type="Gene3D" id="3.10.290.10">
    <property type="entry name" value="RNA-binding S4 domain"/>
    <property type="match status" value="1"/>
</dbReference>
<gene>
    <name evidence="8" type="ORF">IAG03_03055</name>
</gene>
<name>A0A926D9R7_9FIRM</name>
<dbReference type="InterPro" id="IPR050343">
    <property type="entry name" value="RsuA_PseudoU_synthase"/>
</dbReference>
<accession>A0A926D9R7</accession>
<dbReference type="EMBL" id="JACRSN010000003">
    <property type="protein sequence ID" value="MBC8532995.1"/>
    <property type="molecule type" value="Genomic_DNA"/>
</dbReference>
<proteinExistence type="inferred from homology"/>
<dbReference type="InterPro" id="IPR020103">
    <property type="entry name" value="PsdUridine_synth_cat_dom_sf"/>
</dbReference>
<dbReference type="InterPro" id="IPR000748">
    <property type="entry name" value="PsdUridine_synth_RsuA/RluB/E/F"/>
</dbReference>
<dbReference type="RefSeq" id="WP_249318273.1">
    <property type="nucleotide sequence ID" value="NZ_JACRSN010000003.1"/>
</dbReference>